<name>A0A4W4FXQ5_ELEEL</name>
<dbReference type="InterPro" id="IPR016024">
    <property type="entry name" value="ARM-type_fold"/>
</dbReference>
<evidence type="ECO:0008006" key="5">
    <source>
        <dbReference type="Google" id="ProtNLM"/>
    </source>
</evidence>
<reference evidence="4" key="2">
    <citation type="journal article" date="2017" name="Sci. Adv.">
        <title>A tail of two voltages: Proteomic comparison of the three electric organs of the electric eel.</title>
        <authorList>
            <person name="Traeger L.L."/>
            <person name="Sabat G."/>
            <person name="Barrett-Wilt G.A."/>
            <person name="Wells G.B."/>
            <person name="Sussman M.R."/>
        </authorList>
    </citation>
    <scope>NUCLEOTIDE SEQUENCE [LARGE SCALE GENOMIC DNA]</scope>
</reference>
<reference evidence="4" key="1">
    <citation type="journal article" date="2014" name="Science">
        <title>Nonhuman genetics. Genomic basis for the convergent evolution of electric organs.</title>
        <authorList>
            <person name="Gallant J.R."/>
            <person name="Traeger L.L."/>
            <person name="Volkening J.D."/>
            <person name="Moffett H."/>
            <person name="Chen P.H."/>
            <person name="Novina C.D."/>
            <person name="Phillips G.N.Jr."/>
            <person name="Anand R."/>
            <person name="Wells G.B."/>
            <person name="Pinch M."/>
            <person name="Guth R."/>
            <person name="Unguez G.A."/>
            <person name="Albert J.S."/>
            <person name="Zakon H.H."/>
            <person name="Samanta M.P."/>
            <person name="Sussman M.R."/>
        </authorList>
    </citation>
    <scope>NUCLEOTIDE SEQUENCE [LARGE SCALE GENOMIC DNA]</scope>
</reference>
<dbReference type="PANTHER" id="PTHR12790:SF0">
    <property type="entry name" value="RNA POLYMERASE I-SPECIFIC TRANSCRIPTION INITIATION FACTOR RRN3-RELATED"/>
    <property type="match status" value="1"/>
</dbReference>
<evidence type="ECO:0000313" key="3">
    <source>
        <dbReference type="Ensembl" id="ENSEEEP00000029875.2"/>
    </source>
</evidence>
<evidence type="ECO:0000313" key="4">
    <source>
        <dbReference type="Proteomes" id="UP000314983"/>
    </source>
</evidence>
<dbReference type="InterPro" id="IPR007991">
    <property type="entry name" value="RNA_pol_I_trans_ini_fac_RRN3"/>
</dbReference>
<feature type="region of interest" description="Disordered" evidence="2">
    <location>
        <begin position="547"/>
        <end position="568"/>
    </location>
</feature>
<dbReference type="GO" id="GO:0005634">
    <property type="term" value="C:nucleus"/>
    <property type="evidence" value="ECO:0007669"/>
    <property type="project" value="TreeGrafter"/>
</dbReference>
<dbReference type="SUPFAM" id="SSF48371">
    <property type="entry name" value="ARM repeat"/>
    <property type="match status" value="1"/>
</dbReference>
<dbReference type="GO" id="GO:0006361">
    <property type="term" value="P:transcription initiation at RNA polymerase I promoter"/>
    <property type="evidence" value="ECO:0007669"/>
    <property type="project" value="InterPro"/>
</dbReference>
<dbReference type="GO" id="GO:0001042">
    <property type="term" value="F:RNA polymerase I core binding"/>
    <property type="evidence" value="ECO:0007669"/>
    <property type="project" value="TreeGrafter"/>
</dbReference>
<dbReference type="Proteomes" id="UP000314983">
    <property type="component" value="Chromosome 1"/>
</dbReference>
<organism evidence="3 4">
    <name type="scientific">Electrophorus electricus</name>
    <name type="common">Electric eel</name>
    <name type="synonym">Gymnotus electricus</name>
    <dbReference type="NCBI Taxonomy" id="8005"/>
    <lineage>
        <taxon>Eukaryota</taxon>
        <taxon>Metazoa</taxon>
        <taxon>Chordata</taxon>
        <taxon>Craniata</taxon>
        <taxon>Vertebrata</taxon>
        <taxon>Euteleostomi</taxon>
        <taxon>Actinopterygii</taxon>
        <taxon>Neopterygii</taxon>
        <taxon>Teleostei</taxon>
        <taxon>Ostariophysi</taxon>
        <taxon>Gymnotiformes</taxon>
        <taxon>Gymnotoidei</taxon>
        <taxon>Gymnotidae</taxon>
        <taxon>Electrophorus</taxon>
    </lineage>
</organism>
<reference evidence="3" key="5">
    <citation type="submission" date="2025-09" db="UniProtKB">
        <authorList>
            <consortium name="Ensembl"/>
        </authorList>
    </citation>
    <scope>IDENTIFICATION</scope>
</reference>
<feature type="compositionally biased region" description="Acidic residues" evidence="2">
    <location>
        <begin position="547"/>
        <end position="560"/>
    </location>
</feature>
<dbReference type="AlphaFoldDB" id="A0A4W4FXQ5"/>
<evidence type="ECO:0000256" key="2">
    <source>
        <dbReference type="SAM" id="MobiDB-lite"/>
    </source>
</evidence>
<reference evidence="3" key="4">
    <citation type="submission" date="2025-08" db="UniProtKB">
        <authorList>
            <consortium name="Ensembl"/>
        </authorList>
    </citation>
    <scope>IDENTIFICATION</scope>
</reference>
<gene>
    <name evidence="3" type="primary">RRN3</name>
</gene>
<reference evidence="3" key="3">
    <citation type="submission" date="2020-05" db="EMBL/GenBank/DDBJ databases">
        <title>Electrophorus electricus (electric eel) genome, fEleEle1, primary haplotype.</title>
        <authorList>
            <person name="Myers G."/>
            <person name="Meyer A."/>
            <person name="Fedrigo O."/>
            <person name="Formenti G."/>
            <person name="Rhie A."/>
            <person name="Tracey A."/>
            <person name="Sims Y."/>
            <person name="Jarvis E.D."/>
        </authorList>
    </citation>
    <scope>NUCLEOTIDE SEQUENCE [LARGE SCALE GENOMIC DNA]</scope>
</reference>
<dbReference type="Ensembl" id="ENSEEET00000030225.2">
    <property type="protein sequence ID" value="ENSEEEP00000029875.2"/>
    <property type="gene ID" value="ENSEEEG00000013888.2"/>
</dbReference>
<dbReference type="Pfam" id="PF05327">
    <property type="entry name" value="RRN3"/>
    <property type="match status" value="1"/>
</dbReference>
<protein>
    <recommendedName>
        <fullName evidence="5">RRN3 homolog, RNA polymerase I transcription factor</fullName>
    </recommendedName>
</protein>
<evidence type="ECO:0000256" key="1">
    <source>
        <dbReference type="ARBA" id="ARBA00010098"/>
    </source>
</evidence>
<dbReference type="GeneTree" id="ENSGT00390000001488"/>
<dbReference type="PANTHER" id="PTHR12790">
    <property type="entry name" value="TRANSCRIPTION INITIATION FACTOR IA RRN3"/>
    <property type="match status" value="1"/>
</dbReference>
<sequence>HLKFLLHTHLLYDMEVGRDFINTPPVKTVRFGDTVVNTLAKLKQGDTSDYEMIKHQLSDPDIKDAQIINWLQEFRTCVTQLGKDHEQLIYVVLRLPWLGRTQAVVDEYLAFLSNLVSAQTVHLRPCLKMVFPTVCPFQMYVDLPRIFEHCHQALQMIARYVPSTSRFLMPILTENFPFVQKSPRTLECYVHNLLRITVYVPALRKDVLELIVSKMLALDVSAPRSEIEEVESSGEQDQGGKAHDDFLFDMDEDEDSAVTSPTGLHSSAMLHPVAERLDTLMGVLLAFVKDMCHVNGSLDTEKAKALYRDLVGVFDRLVLPTHASCHVQYYMFYLCSFRLGLAEAFLDHLWKLLQNPSQPPITRQASASYMGSFLARAKFLPVATVKACLDLLVSWLHLYIDSQDSGLKAFCDVSLHGPFYAACQAVFYTLIFRHKAILEGSMKAGLDYLQRLNLERIVMCRLNPLKVCLPAVTNMFAAITRKYQLVFCYTIMERNNRCVLPVVRSSVGGDSLSTNTNPLDTFFPFDPYLLKRSRKLFESIYQVWEEPSDCESQPTDDEDDFLHGQTPQGDMVMGGTPGSYEAHLASPSSMGF</sequence>
<keyword evidence="4" id="KW-1185">Reference proteome</keyword>
<proteinExistence type="inferred from homology"/>
<accession>A0A4W4FXQ5</accession>
<comment type="similarity">
    <text evidence="1">Belongs to the RRN3 family.</text>
</comment>
<dbReference type="GO" id="GO:0001181">
    <property type="term" value="F:RNA polymerase I general transcription initiation factor activity"/>
    <property type="evidence" value="ECO:0007669"/>
    <property type="project" value="InterPro"/>
</dbReference>